<name>A0ABD2NUY2_9CUCU</name>
<accession>A0ABD2NUY2</accession>
<evidence type="ECO:0000256" key="1">
    <source>
        <dbReference type="SAM" id="SignalP"/>
    </source>
</evidence>
<dbReference type="EMBL" id="JABFTP020000144">
    <property type="protein sequence ID" value="KAL3282513.1"/>
    <property type="molecule type" value="Genomic_DNA"/>
</dbReference>
<dbReference type="InterPro" id="IPR016054">
    <property type="entry name" value="LY6_UPA_recep-like"/>
</dbReference>
<organism evidence="3 4">
    <name type="scientific">Cryptolaemus montrouzieri</name>
    <dbReference type="NCBI Taxonomy" id="559131"/>
    <lineage>
        <taxon>Eukaryota</taxon>
        <taxon>Metazoa</taxon>
        <taxon>Ecdysozoa</taxon>
        <taxon>Arthropoda</taxon>
        <taxon>Hexapoda</taxon>
        <taxon>Insecta</taxon>
        <taxon>Pterygota</taxon>
        <taxon>Neoptera</taxon>
        <taxon>Endopterygota</taxon>
        <taxon>Coleoptera</taxon>
        <taxon>Polyphaga</taxon>
        <taxon>Cucujiformia</taxon>
        <taxon>Coccinelloidea</taxon>
        <taxon>Coccinellidae</taxon>
        <taxon>Scymninae</taxon>
        <taxon>Scymnini</taxon>
        <taxon>Cryptolaemus</taxon>
    </lineage>
</organism>
<protein>
    <recommendedName>
        <fullName evidence="2">UPAR/Ly6 domain-containing protein</fullName>
    </recommendedName>
</protein>
<reference evidence="3 4" key="1">
    <citation type="journal article" date="2021" name="BMC Biol.">
        <title>Horizontally acquired antibacterial genes associated with adaptive radiation of ladybird beetles.</title>
        <authorList>
            <person name="Li H.S."/>
            <person name="Tang X.F."/>
            <person name="Huang Y.H."/>
            <person name="Xu Z.Y."/>
            <person name="Chen M.L."/>
            <person name="Du X.Y."/>
            <person name="Qiu B.Y."/>
            <person name="Chen P.T."/>
            <person name="Zhang W."/>
            <person name="Slipinski A."/>
            <person name="Escalona H.E."/>
            <person name="Waterhouse R.M."/>
            <person name="Zwick A."/>
            <person name="Pang H."/>
        </authorList>
    </citation>
    <scope>NUCLEOTIDE SEQUENCE [LARGE SCALE GENOMIC DNA]</scope>
    <source>
        <strain evidence="3">SYSU2018</strain>
    </source>
</reference>
<dbReference type="Gene3D" id="2.10.60.10">
    <property type="entry name" value="CD59"/>
    <property type="match status" value="1"/>
</dbReference>
<dbReference type="Proteomes" id="UP001516400">
    <property type="component" value="Unassembled WGS sequence"/>
</dbReference>
<keyword evidence="1" id="KW-0732">Signal</keyword>
<dbReference type="SUPFAM" id="SSF57302">
    <property type="entry name" value="Snake toxin-like"/>
    <property type="match status" value="1"/>
</dbReference>
<proteinExistence type="predicted"/>
<feature type="domain" description="UPAR/Ly6" evidence="2">
    <location>
        <begin position="21"/>
        <end position="104"/>
    </location>
</feature>
<evidence type="ECO:0000313" key="3">
    <source>
        <dbReference type="EMBL" id="KAL3282513.1"/>
    </source>
</evidence>
<sequence>MIFKHEIILIFILMAYRSANSIRCYKCLGNFADDSCQSEGYLSDVEQCQEGDICYLEKTYSVVFELAFGARGCAKPNFCEEEKKKYGRKLRWCESCNTTDKCNNYQIKYIKFKE</sequence>
<evidence type="ECO:0000259" key="2">
    <source>
        <dbReference type="Pfam" id="PF00021"/>
    </source>
</evidence>
<feature type="chain" id="PRO_5044810293" description="UPAR/Ly6 domain-containing protein" evidence="1">
    <location>
        <begin position="22"/>
        <end position="114"/>
    </location>
</feature>
<evidence type="ECO:0000313" key="4">
    <source>
        <dbReference type="Proteomes" id="UP001516400"/>
    </source>
</evidence>
<dbReference type="Pfam" id="PF00021">
    <property type="entry name" value="UPAR_LY6"/>
    <property type="match status" value="1"/>
</dbReference>
<gene>
    <name evidence="3" type="ORF">HHI36_005695</name>
</gene>
<feature type="signal peptide" evidence="1">
    <location>
        <begin position="1"/>
        <end position="21"/>
    </location>
</feature>
<keyword evidence="4" id="KW-1185">Reference proteome</keyword>
<dbReference type="AlphaFoldDB" id="A0ABD2NUY2"/>
<comment type="caution">
    <text evidence="3">The sequence shown here is derived from an EMBL/GenBank/DDBJ whole genome shotgun (WGS) entry which is preliminary data.</text>
</comment>
<dbReference type="InterPro" id="IPR045860">
    <property type="entry name" value="Snake_toxin-like_sf"/>
</dbReference>